<accession>A0A327Q760</accession>
<organism evidence="1 2">
    <name type="scientific">Chitinophaga skermanii</name>
    <dbReference type="NCBI Taxonomy" id="331697"/>
    <lineage>
        <taxon>Bacteria</taxon>
        <taxon>Pseudomonadati</taxon>
        <taxon>Bacteroidota</taxon>
        <taxon>Chitinophagia</taxon>
        <taxon>Chitinophagales</taxon>
        <taxon>Chitinophagaceae</taxon>
        <taxon>Chitinophaga</taxon>
    </lineage>
</organism>
<dbReference type="EMBL" id="QLLL01000009">
    <property type="protein sequence ID" value="RAI99703.1"/>
    <property type="molecule type" value="Genomic_DNA"/>
</dbReference>
<dbReference type="Proteomes" id="UP000249547">
    <property type="component" value="Unassembled WGS sequence"/>
</dbReference>
<reference evidence="1 2" key="1">
    <citation type="submission" date="2018-06" db="EMBL/GenBank/DDBJ databases">
        <title>Genomic Encyclopedia of Archaeal and Bacterial Type Strains, Phase II (KMG-II): from individual species to whole genera.</title>
        <authorList>
            <person name="Goeker M."/>
        </authorList>
    </citation>
    <scope>NUCLEOTIDE SEQUENCE [LARGE SCALE GENOMIC DNA]</scope>
    <source>
        <strain evidence="1 2">DSM 23857</strain>
    </source>
</reference>
<evidence type="ECO:0008006" key="3">
    <source>
        <dbReference type="Google" id="ProtNLM"/>
    </source>
</evidence>
<keyword evidence="2" id="KW-1185">Reference proteome</keyword>
<dbReference type="AlphaFoldDB" id="A0A327Q760"/>
<sequence>MLLTIEGNWEGSFYISEDFAFMIKDTTYYYKITFQQQNDKITGTCIDADTGVATTIEGKLKKNSINFVKTYRGGTSVEDDGCTKQYFEDEPIPVYYRGIVEGDTMSGEWTFPMEVPFLYFFKKRHTMRGTWKMWRI</sequence>
<evidence type="ECO:0000313" key="1">
    <source>
        <dbReference type="EMBL" id="RAI99703.1"/>
    </source>
</evidence>
<name>A0A327Q760_9BACT</name>
<protein>
    <recommendedName>
        <fullName evidence="3">Lipocalin-like protein</fullName>
    </recommendedName>
</protein>
<proteinExistence type="predicted"/>
<gene>
    <name evidence="1" type="ORF">LX64_04248</name>
</gene>
<comment type="caution">
    <text evidence="1">The sequence shown here is derived from an EMBL/GenBank/DDBJ whole genome shotgun (WGS) entry which is preliminary data.</text>
</comment>
<dbReference type="RefSeq" id="WP_148707412.1">
    <property type="nucleotide sequence ID" value="NZ_QLLL01000009.1"/>
</dbReference>
<evidence type="ECO:0000313" key="2">
    <source>
        <dbReference type="Proteomes" id="UP000249547"/>
    </source>
</evidence>